<dbReference type="PIRSF" id="PIRSF031057">
    <property type="entry name" value="Thiamin_pyrophosphokinase"/>
    <property type="match status" value="1"/>
</dbReference>
<dbReference type="CDD" id="cd07995">
    <property type="entry name" value="TPK"/>
    <property type="match status" value="1"/>
</dbReference>
<name>A0A0W0DMS5_CANGB</name>
<dbReference type="GO" id="GO:0005524">
    <property type="term" value="F:ATP binding"/>
    <property type="evidence" value="ECO:0007669"/>
    <property type="project" value="UniProtKB-UniRule"/>
</dbReference>
<comment type="similarity">
    <text evidence="2 7">Belongs to the thiamine pyrophosphokinase family.</text>
</comment>
<evidence type="ECO:0000256" key="7">
    <source>
        <dbReference type="PIRNR" id="PIRNR031057"/>
    </source>
</evidence>
<keyword evidence="5 7" id="KW-0418">Kinase</keyword>
<comment type="catalytic activity">
    <reaction evidence="7">
        <text>thiamine + ATP = thiamine diphosphate + AMP + H(+)</text>
        <dbReference type="Rhea" id="RHEA:11576"/>
        <dbReference type="ChEBI" id="CHEBI:15378"/>
        <dbReference type="ChEBI" id="CHEBI:18385"/>
        <dbReference type="ChEBI" id="CHEBI:30616"/>
        <dbReference type="ChEBI" id="CHEBI:58937"/>
        <dbReference type="ChEBI" id="CHEBI:456215"/>
    </reaction>
</comment>
<dbReference type="InterPro" id="IPR036371">
    <property type="entry name" value="TPK_B1-bd_sf"/>
</dbReference>
<dbReference type="GO" id="GO:0006772">
    <property type="term" value="P:thiamine metabolic process"/>
    <property type="evidence" value="ECO:0007669"/>
    <property type="project" value="InterPro"/>
</dbReference>
<evidence type="ECO:0000256" key="4">
    <source>
        <dbReference type="ARBA" id="ARBA00022741"/>
    </source>
</evidence>
<dbReference type="GO" id="GO:0030975">
    <property type="term" value="F:thiamine binding"/>
    <property type="evidence" value="ECO:0007669"/>
    <property type="project" value="UniProtKB-UniRule"/>
</dbReference>
<dbReference type="VEuPathDB" id="FungiDB:GVI51_I06941"/>
<dbReference type="GO" id="GO:0004788">
    <property type="term" value="F:thiamine diphosphokinase activity"/>
    <property type="evidence" value="ECO:0007669"/>
    <property type="project" value="UniProtKB-UniRule"/>
</dbReference>
<dbReference type="VEuPathDB" id="FungiDB:GWK60_I02607"/>
<feature type="domain" description="Thiamin pyrophosphokinase thiamin-binding" evidence="8">
    <location>
        <begin position="229"/>
        <end position="301"/>
    </location>
</feature>
<evidence type="ECO:0000313" key="9">
    <source>
        <dbReference type="EMBL" id="KTB05137.1"/>
    </source>
</evidence>
<dbReference type="InterPro" id="IPR007371">
    <property type="entry name" value="TPK_catalytic"/>
</dbReference>
<dbReference type="EMBL" id="LLZZ01000114">
    <property type="protein sequence ID" value="KTB05137.1"/>
    <property type="molecule type" value="Genomic_DNA"/>
</dbReference>
<dbReference type="Pfam" id="PF04263">
    <property type="entry name" value="TPK_catalytic"/>
    <property type="match status" value="1"/>
</dbReference>
<protein>
    <recommendedName>
        <fullName evidence="7">Thiamine pyrophosphokinase</fullName>
        <ecNumber evidence="7">2.7.6.2</ecNumber>
    </recommendedName>
</protein>
<dbReference type="InterPro" id="IPR006282">
    <property type="entry name" value="Thi_PPkinase"/>
</dbReference>
<dbReference type="VEuPathDB" id="FungiDB:B1J91_I07117g"/>
<dbReference type="OMA" id="TDMCKAL"/>
<proteinExistence type="inferred from homology"/>
<evidence type="ECO:0000259" key="8">
    <source>
        <dbReference type="SMART" id="SM00983"/>
    </source>
</evidence>
<comment type="caution">
    <text evidence="9">The sequence shown here is derived from an EMBL/GenBank/DDBJ whole genome shotgun (WGS) entry which is preliminary data.</text>
</comment>
<dbReference type="PANTHER" id="PTHR13622">
    <property type="entry name" value="THIAMIN PYROPHOSPHOKINASE"/>
    <property type="match status" value="1"/>
</dbReference>
<evidence type="ECO:0000256" key="1">
    <source>
        <dbReference type="ARBA" id="ARBA00005078"/>
    </source>
</evidence>
<dbReference type="GO" id="GO:0009229">
    <property type="term" value="P:thiamine diphosphate biosynthetic process"/>
    <property type="evidence" value="ECO:0007669"/>
    <property type="project" value="UniProtKB-UniRule"/>
</dbReference>
<dbReference type="Proteomes" id="UP000054886">
    <property type="component" value="Unassembled WGS sequence"/>
</dbReference>
<dbReference type="SUPFAM" id="SSF63999">
    <property type="entry name" value="Thiamin pyrophosphokinase, catalytic domain"/>
    <property type="match status" value="1"/>
</dbReference>
<reference evidence="9 10" key="1">
    <citation type="submission" date="2015-10" db="EMBL/GenBank/DDBJ databases">
        <title>Draft genomes sequences of Candida glabrata isolates 1A, 1B, 2A, 2B, 3A and 3B.</title>
        <authorList>
            <person name="Haavelsrud O.E."/>
            <person name="Gaustad P."/>
        </authorList>
    </citation>
    <scope>NUCLEOTIDE SEQUENCE [LARGE SCALE GENOMIC DNA]</scope>
    <source>
        <strain evidence="9">910700640</strain>
    </source>
</reference>
<dbReference type="VEuPathDB" id="FungiDB:CAGL0I07117g"/>
<dbReference type="InterPro" id="IPR036759">
    <property type="entry name" value="TPK_catalytic_sf"/>
</dbReference>
<dbReference type="InterPro" id="IPR007373">
    <property type="entry name" value="Thiamin_PyroPKinase_B1-bd"/>
</dbReference>
<evidence type="ECO:0000256" key="2">
    <source>
        <dbReference type="ARBA" id="ARBA00006785"/>
    </source>
</evidence>
<comment type="pathway">
    <text evidence="1 7">Cofactor biosynthesis; thiamine diphosphate biosynthesis; thiamine diphosphate from thiamine: step 1/1.</text>
</comment>
<dbReference type="Gene3D" id="3.40.50.10240">
    <property type="entry name" value="Thiamin pyrophosphokinase, catalytic domain"/>
    <property type="match status" value="1"/>
</dbReference>
<accession>A0A0W0DMS5</accession>
<evidence type="ECO:0000256" key="3">
    <source>
        <dbReference type="ARBA" id="ARBA00022679"/>
    </source>
</evidence>
<dbReference type="PANTHER" id="PTHR13622:SF8">
    <property type="entry name" value="THIAMIN PYROPHOSPHOKINASE 1"/>
    <property type="match status" value="1"/>
</dbReference>
<keyword evidence="4 7" id="KW-0547">Nucleotide-binding</keyword>
<dbReference type="Pfam" id="PF04265">
    <property type="entry name" value="TPK_B1_binding"/>
    <property type="match status" value="1"/>
</dbReference>
<dbReference type="AlphaFoldDB" id="A0A0W0DMS5"/>
<dbReference type="SUPFAM" id="SSF63862">
    <property type="entry name" value="Thiamin pyrophosphokinase, substrate-binding domain"/>
    <property type="match status" value="1"/>
</dbReference>
<dbReference type="EC" id="2.7.6.2" evidence="7"/>
<organism evidence="9 10">
    <name type="scientific">Candida glabrata</name>
    <name type="common">Yeast</name>
    <name type="synonym">Torulopsis glabrata</name>
    <dbReference type="NCBI Taxonomy" id="5478"/>
    <lineage>
        <taxon>Eukaryota</taxon>
        <taxon>Fungi</taxon>
        <taxon>Dikarya</taxon>
        <taxon>Ascomycota</taxon>
        <taxon>Saccharomycotina</taxon>
        <taxon>Saccharomycetes</taxon>
        <taxon>Saccharomycetales</taxon>
        <taxon>Saccharomycetaceae</taxon>
        <taxon>Nakaseomyces</taxon>
    </lineage>
</organism>
<evidence type="ECO:0000313" key="10">
    <source>
        <dbReference type="Proteomes" id="UP000054886"/>
    </source>
</evidence>
<keyword evidence="3 7" id="KW-0808">Transferase</keyword>
<evidence type="ECO:0000256" key="5">
    <source>
        <dbReference type="ARBA" id="ARBA00022777"/>
    </source>
</evidence>
<dbReference type="SMART" id="SM00983">
    <property type="entry name" value="TPK_B1_binding"/>
    <property type="match status" value="1"/>
</dbReference>
<evidence type="ECO:0000256" key="6">
    <source>
        <dbReference type="ARBA" id="ARBA00022840"/>
    </source>
</evidence>
<dbReference type="Gene3D" id="2.60.120.320">
    <property type="entry name" value="Thiamin pyrophosphokinase, thiamin-binding domain"/>
    <property type="match status" value="1"/>
</dbReference>
<dbReference type="GO" id="GO:0016301">
    <property type="term" value="F:kinase activity"/>
    <property type="evidence" value="ECO:0007669"/>
    <property type="project" value="UniProtKB-UniRule"/>
</dbReference>
<dbReference type="NCBIfam" id="TIGR01378">
    <property type="entry name" value="thi_PPkinase"/>
    <property type="match status" value="1"/>
</dbReference>
<gene>
    <name evidence="9" type="ORF">AO440_002641</name>
</gene>
<dbReference type="InterPro" id="IPR016966">
    <property type="entry name" value="Thiamin_pyrophosphokinase_euk"/>
</dbReference>
<dbReference type="PhylomeDB" id="A0A0W0DMS5"/>
<sequence length="314" mass="35779">MAETCIENPDYLVVNGIPSSKYKHEIELENCFEPQHENSALLILNQEIKMPKLFMKLWNRYMIKVCADGAANKLYQFCVNNNVNHNDYLPDYIVGDLDSIDENIAQFYKEKGVYVIKQTTQYSTDFKKSINLITCHFYATNFKDHLQSSNEDSNYGISLEKGIHDIYATIKNVAELPKLNVLALGGIDGRFDQTIHSITQLYTLTNTDPYIRMFFLTENDLIFIIPPDGVLLRYDAEFRKACIGNCGLLPVGLPTEIIETIGLKWDVANWPTSIESGRVSSSNRFSGHDKCYINVKDGMIINVEIKKDVVANYV</sequence>
<dbReference type="UniPathway" id="UPA00060">
    <property type="reaction ID" value="UER00597"/>
</dbReference>
<keyword evidence="6 7" id="KW-0067">ATP-binding</keyword>